<dbReference type="AlphaFoldDB" id="A0A3Q8X956"/>
<dbReference type="OrthoDB" id="2609420at2"/>
<dbReference type="RefSeq" id="WP_126019554.1">
    <property type="nucleotide sequence ID" value="NZ_CP034437.1"/>
</dbReference>
<accession>A0A3Q8X956</accession>
<evidence type="ECO:0000313" key="2">
    <source>
        <dbReference type="Proteomes" id="UP000272528"/>
    </source>
</evidence>
<gene>
    <name evidence="1" type="ORF">EJC50_28620</name>
</gene>
<dbReference type="KEGG" id="palb:EJC50_28620"/>
<organism evidence="1 2">
    <name type="scientific">Paenibacillus albus</name>
    <dbReference type="NCBI Taxonomy" id="2495582"/>
    <lineage>
        <taxon>Bacteria</taxon>
        <taxon>Bacillati</taxon>
        <taxon>Bacillota</taxon>
        <taxon>Bacilli</taxon>
        <taxon>Bacillales</taxon>
        <taxon>Paenibacillaceae</taxon>
        <taxon>Paenibacillus</taxon>
    </lineage>
</organism>
<evidence type="ECO:0000313" key="1">
    <source>
        <dbReference type="EMBL" id="AZN43210.1"/>
    </source>
</evidence>
<protein>
    <submittedName>
        <fullName evidence="1">Uncharacterized protein</fullName>
    </submittedName>
</protein>
<dbReference type="Proteomes" id="UP000272528">
    <property type="component" value="Chromosome"/>
</dbReference>
<sequence length="141" mass="15225">MKSLLVFILLAAMMCWFMFSPIYKHVLIVRQAVLQQEVDYLLEVGANGDHGYIDAQMLQEAKTRLAAFGLKPGSITFEVSSEGGANAMNAASPLLRGTALSLKASYPIEGLFAIDQLIGIAPPPAEMKLSASGMKMSEYVP</sequence>
<reference evidence="2" key="1">
    <citation type="submission" date="2018-12" db="EMBL/GenBank/DDBJ databases">
        <title>Genome sequence of Peanibacillus sp.</title>
        <authorList>
            <person name="Subramani G."/>
            <person name="Srinivasan S."/>
            <person name="Kim M.K."/>
        </authorList>
    </citation>
    <scope>NUCLEOTIDE SEQUENCE [LARGE SCALE GENOMIC DNA]</scope>
    <source>
        <strain evidence="2">18JY67-1</strain>
    </source>
</reference>
<keyword evidence="2" id="KW-1185">Reference proteome</keyword>
<name>A0A3Q8X956_9BACL</name>
<dbReference type="EMBL" id="CP034437">
    <property type="protein sequence ID" value="AZN43210.1"/>
    <property type="molecule type" value="Genomic_DNA"/>
</dbReference>
<proteinExistence type="predicted"/>